<evidence type="ECO:0000256" key="9">
    <source>
        <dbReference type="ARBA" id="ARBA00022989"/>
    </source>
</evidence>
<evidence type="ECO:0000256" key="14">
    <source>
        <dbReference type="HAMAP-Rule" id="MF_02239"/>
    </source>
</evidence>
<comment type="similarity">
    <text evidence="3 14 15">Belongs to the HemJ family.</text>
</comment>
<dbReference type="STRING" id="1176587.A8C56_23135"/>
<dbReference type="OrthoDB" id="9800824at2"/>
<evidence type="ECO:0000256" key="6">
    <source>
        <dbReference type="ARBA" id="ARBA00022617"/>
    </source>
</evidence>
<comment type="pathway">
    <text evidence="2 14 15">Porphyrin-containing compound metabolism; protoporphyrin-IX biosynthesis; protoporphyrin-IX from protoporphyrinogen-IX: step 1/1.</text>
</comment>
<evidence type="ECO:0000256" key="8">
    <source>
        <dbReference type="ARBA" id="ARBA00022723"/>
    </source>
</evidence>
<keyword evidence="5 14" id="KW-1003">Cell membrane</keyword>
<evidence type="ECO:0000256" key="5">
    <source>
        <dbReference type="ARBA" id="ARBA00022475"/>
    </source>
</evidence>
<comment type="subcellular location">
    <subcellularLocation>
        <location evidence="1 14">Cell membrane</location>
        <topology evidence="1 14">Multi-pass membrane protein</topology>
    </subcellularLocation>
</comment>
<dbReference type="Pfam" id="PF03653">
    <property type="entry name" value="UPF0093"/>
    <property type="match status" value="1"/>
</dbReference>
<comment type="subunit">
    <text evidence="14">Homodimer.</text>
</comment>
<evidence type="ECO:0000256" key="7">
    <source>
        <dbReference type="ARBA" id="ARBA00022692"/>
    </source>
</evidence>
<feature type="binding site" description="axial binding residue" evidence="14">
    <location>
        <position position="10"/>
    </location>
    <ligand>
        <name>heme</name>
        <dbReference type="ChEBI" id="CHEBI:30413"/>
    </ligand>
    <ligandPart>
        <name>Fe</name>
        <dbReference type="ChEBI" id="CHEBI:18248"/>
    </ligandPart>
</feature>
<keyword evidence="10 14" id="KW-0560">Oxidoreductase</keyword>
<feature type="transmembrane region" description="Helical" evidence="14">
    <location>
        <begin position="6"/>
        <end position="24"/>
    </location>
</feature>
<feature type="transmembrane region" description="Helical" evidence="14">
    <location>
        <begin position="91"/>
        <end position="110"/>
    </location>
</feature>
<dbReference type="Proteomes" id="UP000077667">
    <property type="component" value="Chromosome"/>
</dbReference>
<proteinExistence type="inferred from homology"/>
<evidence type="ECO:0000256" key="12">
    <source>
        <dbReference type="ARBA" id="ARBA00023136"/>
    </source>
</evidence>
<organism evidence="16 17">
    <name type="scientific">Niabella ginsenosidivorans</name>
    <dbReference type="NCBI Taxonomy" id="1176587"/>
    <lineage>
        <taxon>Bacteria</taxon>
        <taxon>Pseudomonadati</taxon>
        <taxon>Bacteroidota</taxon>
        <taxon>Chitinophagia</taxon>
        <taxon>Chitinophagales</taxon>
        <taxon>Chitinophagaceae</taxon>
        <taxon>Niabella</taxon>
    </lineage>
</organism>
<sequence>MAYLYLKAVHIIFVVTWFAGLFYMPRLFIYNVEANEKPQPEQDLLHAQFKKMMRPLWYGITWPSAILTLILGLSVLISSGFYAILFKPEGFWLLLKLMLVLLLYGYHYSLHRIFKQQMNGIYKYTSDQLRMWNEVATVFLIAIVLLVVVKREMSVVWGLVGMLLLIFILMLAIRIYKRIRTKGK</sequence>
<dbReference type="PANTHER" id="PTHR40255:SF1">
    <property type="entry name" value="PROTOPORPHYRINOGEN IX OXIDASE"/>
    <property type="match status" value="1"/>
</dbReference>
<dbReference type="GO" id="GO:0005886">
    <property type="term" value="C:plasma membrane"/>
    <property type="evidence" value="ECO:0007669"/>
    <property type="project" value="UniProtKB-SubCell"/>
</dbReference>
<evidence type="ECO:0000313" key="17">
    <source>
        <dbReference type="Proteomes" id="UP000077667"/>
    </source>
</evidence>
<keyword evidence="12 14" id="KW-0472">Membrane</keyword>
<keyword evidence="6 14" id="KW-0349">Heme</keyword>
<keyword evidence="9 14" id="KW-1133">Transmembrane helix</keyword>
<protein>
    <recommendedName>
        <fullName evidence="4 14">Protoporphyrinogen IX oxidase</fullName>
        <shortName evidence="14">PPO</shortName>
        <ecNumber evidence="14 15">1.3.99.-</ecNumber>
    </recommendedName>
</protein>
<keyword evidence="17" id="KW-1185">Reference proteome</keyword>
<dbReference type="GO" id="GO:0046872">
    <property type="term" value="F:metal ion binding"/>
    <property type="evidence" value="ECO:0007669"/>
    <property type="project" value="UniProtKB-UniRule"/>
</dbReference>
<dbReference type="GO" id="GO:0006782">
    <property type="term" value="P:protoporphyrinogen IX biosynthetic process"/>
    <property type="evidence" value="ECO:0007669"/>
    <property type="project" value="UniProtKB-UniRule"/>
</dbReference>
<accession>A0A1A9IAA1</accession>
<dbReference type="PIRSF" id="PIRSF004638">
    <property type="entry name" value="UCP004638"/>
    <property type="match status" value="1"/>
</dbReference>
<dbReference type="RefSeq" id="WP_067761082.1">
    <property type="nucleotide sequence ID" value="NZ_CP015772.1"/>
</dbReference>
<reference evidence="16 17" key="1">
    <citation type="submission" date="2016-05" db="EMBL/GenBank/DDBJ databases">
        <title>Niabella ginsenosidivorans BS26 whole genome sequencing.</title>
        <authorList>
            <person name="Im W.T."/>
            <person name="Siddiqi M.Z."/>
        </authorList>
    </citation>
    <scope>NUCLEOTIDE SEQUENCE [LARGE SCALE GENOMIC DNA]</scope>
    <source>
        <strain evidence="16 17">BS26</strain>
    </source>
</reference>
<evidence type="ECO:0000313" key="16">
    <source>
        <dbReference type="EMBL" id="ANH83484.1"/>
    </source>
</evidence>
<keyword evidence="8 14" id="KW-0479">Metal-binding</keyword>
<evidence type="ECO:0000256" key="3">
    <source>
        <dbReference type="ARBA" id="ARBA00006501"/>
    </source>
</evidence>
<dbReference type="PANTHER" id="PTHR40255">
    <property type="entry name" value="UPF0093 MEMBRANE PROTEIN SLR1790"/>
    <property type="match status" value="1"/>
</dbReference>
<feature type="transmembrane region" description="Helical" evidence="14">
    <location>
        <begin position="56"/>
        <end position="85"/>
    </location>
</feature>
<comment type="catalytic activity">
    <reaction evidence="13 14 15">
        <text>protoporphyrinogen IX + 3 A = protoporphyrin IX + 3 AH2</text>
        <dbReference type="Rhea" id="RHEA:62000"/>
        <dbReference type="ChEBI" id="CHEBI:13193"/>
        <dbReference type="ChEBI" id="CHEBI:17499"/>
        <dbReference type="ChEBI" id="CHEBI:57306"/>
        <dbReference type="ChEBI" id="CHEBI:57307"/>
    </reaction>
</comment>
<dbReference type="EC" id="1.3.99.-" evidence="14 15"/>
<dbReference type="HAMAP" id="MF_02239">
    <property type="entry name" value="HemJ"/>
    <property type="match status" value="1"/>
</dbReference>
<name>A0A1A9IAA1_9BACT</name>
<evidence type="ECO:0000256" key="1">
    <source>
        <dbReference type="ARBA" id="ARBA00004651"/>
    </source>
</evidence>
<gene>
    <name evidence="16" type="ORF">A8C56_23135</name>
</gene>
<evidence type="ECO:0000256" key="4">
    <source>
        <dbReference type="ARBA" id="ARBA00017504"/>
    </source>
</evidence>
<feature type="transmembrane region" description="Helical" evidence="14">
    <location>
        <begin position="131"/>
        <end position="149"/>
    </location>
</feature>
<keyword evidence="7 14" id="KW-0812">Transmembrane</keyword>
<dbReference type="EMBL" id="CP015772">
    <property type="protein sequence ID" value="ANH83484.1"/>
    <property type="molecule type" value="Genomic_DNA"/>
</dbReference>
<comment type="function">
    <text evidence="14 15">Catalyzes the oxidation of protoporphyrinogen IX to protoporphyrin IX.</text>
</comment>
<keyword evidence="11 14" id="KW-0408">Iron</keyword>
<feature type="transmembrane region" description="Helical" evidence="14">
    <location>
        <begin position="155"/>
        <end position="176"/>
    </location>
</feature>
<evidence type="ECO:0000256" key="15">
    <source>
        <dbReference type="PIRNR" id="PIRNR004638"/>
    </source>
</evidence>
<evidence type="ECO:0000256" key="11">
    <source>
        <dbReference type="ARBA" id="ARBA00023004"/>
    </source>
</evidence>
<feature type="binding site" description="axial binding residue" evidence="14">
    <location>
        <position position="96"/>
    </location>
    <ligand>
        <name>heme</name>
        <dbReference type="ChEBI" id="CHEBI:30413"/>
    </ligand>
    <ligandPart>
        <name>Fe</name>
        <dbReference type="ChEBI" id="CHEBI:18248"/>
    </ligandPart>
</feature>
<dbReference type="AlphaFoldDB" id="A0A1A9IAA1"/>
<evidence type="ECO:0000256" key="13">
    <source>
        <dbReference type="ARBA" id="ARBA00048390"/>
    </source>
</evidence>
<dbReference type="KEGG" id="nia:A8C56_23135"/>
<dbReference type="UniPathway" id="UPA00251">
    <property type="reaction ID" value="UER00324"/>
</dbReference>
<dbReference type="GO" id="GO:0070818">
    <property type="term" value="F:protoporphyrinogen oxidase activity"/>
    <property type="evidence" value="ECO:0007669"/>
    <property type="project" value="UniProtKB-UniRule"/>
</dbReference>
<comment type="cofactor">
    <cofactor evidence="14 15">
        <name>heme b</name>
        <dbReference type="ChEBI" id="CHEBI:60344"/>
    </cofactor>
    <text evidence="14 15">Binds 1 heme b (iron(II)-protoporphyrin IX) group per subunit.</text>
</comment>
<evidence type="ECO:0000256" key="2">
    <source>
        <dbReference type="ARBA" id="ARBA00005073"/>
    </source>
</evidence>
<evidence type="ECO:0000256" key="10">
    <source>
        <dbReference type="ARBA" id="ARBA00023002"/>
    </source>
</evidence>
<dbReference type="InterPro" id="IPR005265">
    <property type="entry name" value="HemJ-like"/>
</dbReference>